<accession>F8AL61</accession>
<evidence type="ECO:0000313" key="3">
    <source>
        <dbReference type="Proteomes" id="UP000009296"/>
    </source>
</evidence>
<name>F8AL61_METOI</name>
<dbReference type="eggNOG" id="arCOG06738">
    <property type="taxonomic scope" value="Archaea"/>
</dbReference>
<dbReference type="Proteomes" id="UP000009296">
    <property type="component" value="Chromosome"/>
</dbReference>
<feature type="domain" description="CARDB" evidence="1">
    <location>
        <begin position="487"/>
        <end position="531"/>
    </location>
</feature>
<dbReference type="InterPro" id="IPR011635">
    <property type="entry name" value="CARDB"/>
</dbReference>
<dbReference type="KEGG" id="mok:Metok_0494"/>
<dbReference type="eggNOG" id="arCOG03553">
    <property type="taxonomic scope" value="Archaea"/>
</dbReference>
<dbReference type="AlphaFoldDB" id="F8AL61"/>
<sequence>MKKLFILAILGLISMACAYGENMDTISIGSGIGNIGDNVTIPLNVNWMGNDNTTLNAVIYYDVNGVELININTISNTTTSNGTSGSIGYIKLTTTNGKNAGLINLANLTFKIIGNGSGLTAEGCKNYTWTYTESYYDNSTNTTQNISKNMSECYQVKGSLGAIKVYPDITIGGKTCKIDKLVLDNKKMESNVVNLKLGNDSGNVMSIFGDYMLLINSTYNTKDINYFWKSEKEFNDTSYINCPMRNNSGEFGIYVNNSNGSMLVNRAEYTVYGNFYSGNNVWLFGKNYTVINSSSNSILLGNVLNTGVLGSSNYNAYIGEYRLYYTGGSYNDYVSYNLYKNGAYVSSGTLHSGDVISLGDKLFVVNYISGYNAYYTVAKPKMNLVIGADFNGYTITGMYGNYFDGYGVKFVKVINQPATAGMVIPSPTTLIKAIFDTNNSYHYECAWKASPFKPLKLSLKVSSNLEDTYSMINNKLSKITNNIVVFTIYPKYSHITSIVLEPKKFGNYSVIANADYNNTIVEENESNNVLTMNYEVTTKEKIPIKTGWNLISVPYYATVEIPNSVDIIYTYESSNWTQITNNNKIVPLYGYFIHSTENTEVNITFKIPQPGVIAPPQRTFDKKGWYLVGVNPNEYTDGWKCIQNNQYDDYSTNTVGYYGYLFQRVRGAVAVNDFVAPLGGSWSIIITDNGAYTNGNCYNCDECSPNLYAYKGYWLFMRYTGSNILAGRSTH</sequence>
<keyword evidence="3" id="KW-1185">Reference proteome</keyword>
<dbReference type="STRING" id="647113.Metok_0494"/>
<dbReference type="OrthoDB" id="59577at2157"/>
<evidence type="ECO:0000259" key="1">
    <source>
        <dbReference type="Pfam" id="PF07705"/>
    </source>
</evidence>
<dbReference type="EMBL" id="CP002792">
    <property type="protein sequence ID" value="AEH06476.1"/>
    <property type="molecule type" value="Genomic_DNA"/>
</dbReference>
<reference evidence="2" key="1">
    <citation type="submission" date="2011-05" db="EMBL/GenBank/DDBJ databases">
        <title>Complete sequence of chromosome of Methanothermococcus okinawensis IH1.</title>
        <authorList>
            <consortium name="US DOE Joint Genome Institute"/>
            <person name="Lucas S."/>
            <person name="Han J."/>
            <person name="Lapidus A."/>
            <person name="Cheng J.-F."/>
            <person name="Goodwin L."/>
            <person name="Pitluck S."/>
            <person name="Peters L."/>
            <person name="Mikhailova N."/>
            <person name="Held B."/>
            <person name="Han C."/>
            <person name="Tapia R."/>
            <person name="Land M."/>
            <person name="Hauser L."/>
            <person name="Kyrpides N."/>
            <person name="Ivanova N."/>
            <person name="Pagani I."/>
            <person name="Sieprawska-Lupa M."/>
            <person name="Takai K."/>
            <person name="Miyazaki J."/>
            <person name="Whitman W."/>
            <person name="Woyke T."/>
        </authorList>
    </citation>
    <scope>NUCLEOTIDE SEQUENCE</scope>
    <source>
        <strain evidence="2">IH1</strain>
    </source>
</reference>
<organism evidence="2 3">
    <name type="scientific">Methanothermococcus okinawensis (strain DSM 14208 / JCM 11175 / IH1)</name>
    <dbReference type="NCBI Taxonomy" id="647113"/>
    <lineage>
        <taxon>Archaea</taxon>
        <taxon>Methanobacteriati</taxon>
        <taxon>Methanobacteriota</taxon>
        <taxon>Methanomada group</taxon>
        <taxon>Methanococci</taxon>
        <taxon>Methanococcales</taxon>
        <taxon>Methanococcaceae</taxon>
        <taxon>Methanothermococcus</taxon>
    </lineage>
</organism>
<dbReference type="HOGENOM" id="CLU_378850_0_0_2"/>
<proteinExistence type="predicted"/>
<dbReference type="RefSeq" id="WP_013866662.1">
    <property type="nucleotide sequence ID" value="NC_015636.1"/>
</dbReference>
<dbReference type="PROSITE" id="PS51257">
    <property type="entry name" value="PROKAR_LIPOPROTEIN"/>
    <property type="match status" value="1"/>
</dbReference>
<dbReference type="Pfam" id="PF07705">
    <property type="entry name" value="CARDB"/>
    <property type="match status" value="1"/>
</dbReference>
<dbReference type="InterPro" id="IPR013783">
    <property type="entry name" value="Ig-like_fold"/>
</dbReference>
<dbReference type="Gene3D" id="2.60.40.680">
    <property type="match status" value="1"/>
</dbReference>
<dbReference type="Gene3D" id="2.60.40.10">
    <property type="entry name" value="Immunoglobulins"/>
    <property type="match status" value="1"/>
</dbReference>
<dbReference type="GeneID" id="10772616"/>
<protein>
    <recommendedName>
        <fullName evidence="1">CARDB domain-containing protein</fullName>
    </recommendedName>
</protein>
<gene>
    <name evidence="2" type="ordered locus">Metok_0494</name>
</gene>
<evidence type="ECO:0000313" key="2">
    <source>
        <dbReference type="EMBL" id="AEH06476.1"/>
    </source>
</evidence>